<evidence type="ECO:0000256" key="7">
    <source>
        <dbReference type="ARBA" id="ARBA00023128"/>
    </source>
</evidence>
<evidence type="ECO:0000256" key="5">
    <source>
        <dbReference type="ARBA" id="ARBA00022840"/>
    </source>
</evidence>
<dbReference type="OrthoDB" id="201635at2759"/>
<evidence type="ECO:0000313" key="14">
    <source>
        <dbReference type="Proteomes" id="UP000504604"/>
    </source>
</evidence>
<comment type="function">
    <text evidence="10">Essential component of the PAM complex, a complex required for the translocation of transit peptide-containing proteins from the inner membrane into the mitochondrial matrix in an ATP-dependent manner.</text>
</comment>
<dbReference type="InterPro" id="IPR013805">
    <property type="entry name" value="GrpE_CC"/>
</dbReference>
<evidence type="ECO:0000256" key="13">
    <source>
        <dbReference type="SAM" id="MobiDB-lite"/>
    </source>
</evidence>
<feature type="compositionally biased region" description="Polar residues" evidence="13">
    <location>
        <begin position="69"/>
        <end position="85"/>
    </location>
</feature>
<proteinExistence type="inferred from homology"/>
<dbReference type="InterPro" id="IPR000740">
    <property type="entry name" value="GrpE"/>
</dbReference>
<evidence type="ECO:0000256" key="11">
    <source>
        <dbReference type="RuleBase" id="RU004478"/>
    </source>
</evidence>
<dbReference type="KEGG" id="sind:105176660"/>
<keyword evidence="7 10" id="KW-0496">Mitochondrion</keyword>
<dbReference type="Gene3D" id="2.30.22.10">
    <property type="entry name" value="Head domain of nucleotide exchange factor GrpE"/>
    <property type="match status" value="1"/>
</dbReference>
<feature type="compositionally biased region" description="Polar residues" evidence="13">
    <location>
        <begin position="113"/>
        <end position="129"/>
    </location>
</feature>
<keyword evidence="5" id="KW-0067">ATP-binding</keyword>
<evidence type="ECO:0000256" key="12">
    <source>
        <dbReference type="SAM" id="Coils"/>
    </source>
</evidence>
<accession>A0A6I9UIB0</accession>
<dbReference type="HAMAP" id="MF_01151">
    <property type="entry name" value="GrpE"/>
    <property type="match status" value="1"/>
</dbReference>
<sequence>MSLSRITTRFSRTVLSQCRNSLLFSGRHENYHFYSFPRGPVDKVVSGQVSWLHHSAINSSAFQWFGFSSSASPQPNEKETAQSANEPEIKGDNEAAGDAPHQTEASDKEAAATPQQTETSVSDGKTESGSARGPHPNTSGTVKRRRGTKRVAFSDSDSDAESDLSRDDLVKLVAEKEQLLATKQEELETMKDKVLRTFAEMENVKERTRRESENAKKFAIQNFAKSLLDVADNLGRASSAAKESFSKIDASKDTTGAVQQLKTLLEGVEMTEKQLIEVFRKFGLEKYNPVDEEFDPNRHNAVFQVPDASKPADRVAVVLKAGYMLHDRVIRPAEVGVTVAVNKDEAGQGSEA</sequence>
<keyword evidence="12" id="KW-0175">Coiled coil</keyword>
<dbReference type="FunCoup" id="A0A6I9UIB0">
    <property type="interactions" value="2982"/>
</dbReference>
<dbReference type="GO" id="GO:0001405">
    <property type="term" value="C:PAM complex, Tim23 associated import motor"/>
    <property type="evidence" value="ECO:0007669"/>
    <property type="project" value="TreeGrafter"/>
</dbReference>
<protein>
    <recommendedName>
        <fullName evidence="10">GrpE protein homolog</fullName>
    </recommendedName>
</protein>
<evidence type="ECO:0000256" key="1">
    <source>
        <dbReference type="ARBA" id="ARBA00004305"/>
    </source>
</evidence>
<dbReference type="GO" id="GO:0030150">
    <property type="term" value="P:protein import into mitochondrial matrix"/>
    <property type="evidence" value="ECO:0007669"/>
    <property type="project" value="TreeGrafter"/>
</dbReference>
<dbReference type="RefSeq" id="XP_011097833.1">
    <property type="nucleotide sequence ID" value="XM_011099531.2"/>
</dbReference>
<keyword evidence="8 10" id="KW-0143">Chaperone</keyword>
<dbReference type="CDD" id="cd00446">
    <property type="entry name" value="GrpE"/>
    <property type="match status" value="1"/>
</dbReference>
<keyword evidence="3" id="KW-0479">Metal-binding</keyword>
<feature type="region of interest" description="Disordered" evidence="13">
    <location>
        <begin position="69"/>
        <end position="165"/>
    </location>
</feature>
<dbReference type="SUPFAM" id="SSF51064">
    <property type="entry name" value="Head domain of nucleotide exchange factor GrpE"/>
    <property type="match status" value="1"/>
</dbReference>
<evidence type="ECO:0000256" key="6">
    <source>
        <dbReference type="ARBA" id="ARBA00022946"/>
    </source>
</evidence>
<evidence type="ECO:0000256" key="10">
    <source>
        <dbReference type="RuleBase" id="RU000640"/>
    </source>
</evidence>
<dbReference type="Pfam" id="PF01025">
    <property type="entry name" value="GrpE"/>
    <property type="match status" value="1"/>
</dbReference>
<dbReference type="GO" id="GO:0005524">
    <property type="term" value="F:ATP binding"/>
    <property type="evidence" value="ECO:0007669"/>
    <property type="project" value="UniProtKB-KW"/>
</dbReference>
<dbReference type="PROSITE" id="PS01071">
    <property type="entry name" value="GRPE"/>
    <property type="match status" value="1"/>
</dbReference>
<evidence type="ECO:0000256" key="9">
    <source>
        <dbReference type="ARBA" id="ARBA00063669"/>
    </source>
</evidence>
<dbReference type="Proteomes" id="UP000504604">
    <property type="component" value="Linkage group LG14"/>
</dbReference>
<comment type="similarity">
    <text evidence="2 11">Belongs to the GrpE family.</text>
</comment>
<dbReference type="GO" id="GO:0046872">
    <property type="term" value="F:metal ion binding"/>
    <property type="evidence" value="ECO:0007669"/>
    <property type="project" value="UniProtKB-KW"/>
</dbReference>
<organism evidence="14 15">
    <name type="scientific">Sesamum indicum</name>
    <name type="common">Oriental sesame</name>
    <name type="synonym">Sesamum orientale</name>
    <dbReference type="NCBI Taxonomy" id="4182"/>
    <lineage>
        <taxon>Eukaryota</taxon>
        <taxon>Viridiplantae</taxon>
        <taxon>Streptophyta</taxon>
        <taxon>Embryophyta</taxon>
        <taxon>Tracheophyta</taxon>
        <taxon>Spermatophyta</taxon>
        <taxon>Magnoliopsida</taxon>
        <taxon>eudicotyledons</taxon>
        <taxon>Gunneridae</taxon>
        <taxon>Pentapetalae</taxon>
        <taxon>asterids</taxon>
        <taxon>lamiids</taxon>
        <taxon>Lamiales</taxon>
        <taxon>Pedaliaceae</taxon>
        <taxon>Sesamum</taxon>
    </lineage>
</organism>
<evidence type="ECO:0000256" key="8">
    <source>
        <dbReference type="ARBA" id="ARBA00023186"/>
    </source>
</evidence>
<keyword evidence="4" id="KW-0547">Nucleotide-binding</keyword>
<evidence type="ECO:0000313" key="15">
    <source>
        <dbReference type="RefSeq" id="XP_011097833.1"/>
    </source>
</evidence>
<evidence type="ECO:0000256" key="4">
    <source>
        <dbReference type="ARBA" id="ARBA00022741"/>
    </source>
</evidence>
<dbReference type="GO" id="GO:0006457">
    <property type="term" value="P:protein folding"/>
    <property type="evidence" value="ECO:0007669"/>
    <property type="project" value="InterPro"/>
</dbReference>
<comment type="subunit">
    <text evidence="9">Probable component of the PAM complex, at least composed of SSC1 (mtHsp70), MGE1, TIM44, PAM16/TIM16, PAM17 and PAM18/TIM14. Interacts with SSQ1.</text>
</comment>
<evidence type="ECO:0000256" key="3">
    <source>
        <dbReference type="ARBA" id="ARBA00022723"/>
    </source>
</evidence>
<dbReference type="PANTHER" id="PTHR21237">
    <property type="entry name" value="GRPE PROTEIN"/>
    <property type="match status" value="1"/>
</dbReference>
<dbReference type="GO" id="GO:0051082">
    <property type="term" value="F:unfolded protein binding"/>
    <property type="evidence" value="ECO:0007669"/>
    <property type="project" value="TreeGrafter"/>
</dbReference>
<dbReference type="FunFam" id="2.30.22.10:FF:000002">
    <property type="entry name" value="GrpE protein homolog"/>
    <property type="match status" value="1"/>
</dbReference>
<name>A0A6I9UIB0_SESIN</name>
<comment type="subcellular location">
    <subcellularLocation>
        <location evidence="1 10">Mitochondrion matrix</location>
    </subcellularLocation>
</comment>
<dbReference type="PRINTS" id="PR00773">
    <property type="entry name" value="GRPEPROTEIN"/>
</dbReference>
<dbReference type="Gramene" id="SIN_1004962.t">
    <property type="protein sequence ID" value="SIN_1004962.t"/>
    <property type="gene ID" value="SIN_1004962"/>
</dbReference>
<dbReference type="InParanoid" id="A0A6I9UIB0"/>
<gene>
    <name evidence="15" type="primary">LOC105176660</name>
</gene>
<dbReference type="GO" id="GO:0000774">
    <property type="term" value="F:adenyl-nucleotide exchange factor activity"/>
    <property type="evidence" value="ECO:0007669"/>
    <property type="project" value="InterPro"/>
</dbReference>
<dbReference type="GO" id="GO:0042803">
    <property type="term" value="F:protein homodimerization activity"/>
    <property type="evidence" value="ECO:0007669"/>
    <property type="project" value="InterPro"/>
</dbReference>
<dbReference type="FunFam" id="3.90.20.20:FF:000005">
    <property type="entry name" value="GrpE protein homolog"/>
    <property type="match status" value="1"/>
</dbReference>
<dbReference type="GO" id="GO:0051087">
    <property type="term" value="F:protein-folding chaperone binding"/>
    <property type="evidence" value="ECO:0007669"/>
    <property type="project" value="InterPro"/>
</dbReference>
<dbReference type="PANTHER" id="PTHR21237:SF23">
    <property type="entry name" value="GRPE PROTEIN HOMOLOG, MITOCHONDRIAL"/>
    <property type="match status" value="1"/>
</dbReference>
<dbReference type="Gene3D" id="3.90.20.20">
    <property type="match status" value="1"/>
</dbReference>
<dbReference type="AlphaFoldDB" id="A0A6I9UIB0"/>
<dbReference type="GeneID" id="105176660"/>
<evidence type="ECO:0000256" key="2">
    <source>
        <dbReference type="ARBA" id="ARBA00009054"/>
    </source>
</evidence>
<keyword evidence="6" id="KW-0809">Transit peptide</keyword>
<keyword evidence="14" id="KW-1185">Reference proteome</keyword>
<dbReference type="SUPFAM" id="SSF58014">
    <property type="entry name" value="Coiled-coil domain of nucleotide exchange factor GrpE"/>
    <property type="match status" value="1"/>
</dbReference>
<dbReference type="InterPro" id="IPR009012">
    <property type="entry name" value="GrpE_head"/>
</dbReference>
<reference evidence="15" key="1">
    <citation type="submission" date="2025-08" db="UniProtKB">
        <authorList>
            <consortium name="RefSeq"/>
        </authorList>
    </citation>
    <scope>IDENTIFICATION</scope>
</reference>
<feature type="coiled-coil region" evidence="12">
    <location>
        <begin position="166"/>
        <end position="193"/>
    </location>
</feature>